<feature type="transmembrane region" description="Helical" evidence="1">
    <location>
        <begin position="6"/>
        <end position="24"/>
    </location>
</feature>
<keyword evidence="1" id="KW-0812">Transmembrane</keyword>
<dbReference type="AlphaFoldDB" id="A0A084JIV0"/>
<dbReference type="InterPro" id="IPR025664">
    <property type="entry name" value="Spore_III_AC/AD"/>
</dbReference>
<dbReference type="STRING" id="318464.IO99_01620"/>
<proteinExistence type="predicted"/>
<keyword evidence="1" id="KW-0472">Membrane</keyword>
<comment type="caution">
    <text evidence="2">The sequence shown here is derived from an EMBL/GenBank/DDBJ whole genome shotgun (WGS) entry which is preliminary data.</text>
</comment>
<evidence type="ECO:0000313" key="2">
    <source>
        <dbReference type="EMBL" id="KEZ88884.1"/>
    </source>
</evidence>
<dbReference type="Pfam" id="PF06686">
    <property type="entry name" value="SpoIIIAC"/>
    <property type="match status" value="1"/>
</dbReference>
<keyword evidence="1" id="KW-1133">Transmembrane helix</keyword>
<name>A0A084JIV0_9CLOT</name>
<gene>
    <name evidence="3" type="primary">spoIIIAC</name>
    <name evidence="3" type="ORF">E7215_04895</name>
    <name evidence="2" type="ORF">IO99_01620</name>
</gene>
<feature type="transmembrane region" description="Helical" evidence="1">
    <location>
        <begin position="36"/>
        <end position="56"/>
    </location>
</feature>
<evidence type="ECO:0000313" key="3">
    <source>
        <dbReference type="EMBL" id="MBE6059494.1"/>
    </source>
</evidence>
<reference evidence="3" key="2">
    <citation type="submission" date="2019-04" db="EMBL/GenBank/DDBJ databases">
        <title>Evolution of Biomass-Degrading Anaerobic Consortia Revealed by Metagenomics.</title>
        <authorList>
            <person name="Peng X."/>
        </authorList>
    </citation>
    <scope>NUCLEOTIDE SEQUENCE</scope>
    <source>
        <strain evidence="3">SIG254</strain>
    </source>
</reference>
<reference evidence="2 4" key="1">
    <citation type="submission" date="2014-07" db="EMBL/GenBank/DDBJ databases">
        <title>Draft genome of Clostridium sulfidigenes 113A isolated from sediments associated with methane hydrate from Krishna Godavari basin.</title>
        <authorList>
            <person name="Honkalas V.S."/>
            <person name="Dabir A.P."/>
            <person name="Arora P."/>
            <person name="Dhakephalkar P.K."/>
        </authorList>
    </citation>
    <scope>NUCLEOTIDE SEQUENCE [LARGE SCALE GENOMIC DNA]</scope>
    <source>
        <strain evidence="2 4">113A</strain>
    </source>
</reference>
<dbReference type="EMBL" id="JPMD01000001">
    <property type="protein sequence ID" value="KEZ88884.1"/>
    <property type="molecule type" value="Genomic_DNA"/>
</dbReference>
<evidence type="ECO:0000256" key="1">
    <source>
        <dbReference type="SAM" id="Phobius"/>
    </source>
</evidence>
<organism evidence="2 4">
    <name type="scientific">Clostridium sulfidigenes</name>
    <dbReference type="NCBI Taxonomy" id="318464"/>
    <lineage>
        <taxon>Bacteria</taxon>
        <taxon>Bacillati</taxon>
        <taxon>Bacillota</taxon>
        <taxon>Clostridia</taxon>
        <taxon>Eubacteriales</taxon>
        <taxon>Clostridiaceae</taxon>
        <taxon>Clostridium</taxon>
    </lineage>
</organism>
<dbReference type="Proteomes" id="UP000768462">
    <property type="component" value="Unassembled WGS sequence"/>
</dbReference>
<dbReference type="NCBIfam" id="TIGR02848">
    <property type="entry name" value="spore_III_AC"/>
    <property type="match status" value="1"/>
</dbReference>
<sequence length="65" mass="7050">MLDISIIVKIGIVGIVMIVLDKVLDSGGKKEYAVISNLAGIVIILILVISLVSKLFNAIQTLFYF</sequence>
<dbReference type="EMBL" id="SVCM01000058">
    <property type="protein sequence ID" value="MBE6059494.1"/>
    <property type="molecule type" value="Genomic_DNA"/>
</dbReference>
<evidence type="ECO:0000313" key="4">
    <source>
        <dbReference type="Proteomes" id="UP000028542"/>
    </source>
</evidence>
<dbReference type="InterPro" id="IPR009570">
    <property type="entry name" value="Spore_III_AC"/>
</dbReference>
<dbReference type="RefSeq" id="WP_035129354.1">
    <property type="nucleotide sequence ID" value="NZ_JBQHQR010000004.1"/>
</dbReference>
<keyword evidence="4" id="KW-1185">Reference proteome</keyword>
<dbReference type="Proteomes" id="UP000028542">
    <property type="component" value="Unassembled WGS sequence"/>
</dbReference>
<accession>A0A084JIV0</accession>
<protein>
    <submittedName>
        <fullName evidence="2">Stage III sporulation protein AC</fullName>
    </submittedName>
</protein>